<keyword evidence="2" id="KW-1185">Reference proteome</keyword>
<name>A0A1G7H3G2_9EURY</name>
<gene>
    <name evidence="1" type="ORF">SAMN05216218_102309</name>
</gene>
<protein>
    <submittedName>
        <fullName evidence="1">Uncharacterized protein</fullName>
    </submittedName>
</protein>
<sequence length="331" mass="34924">MEQTRRRFLTASATLGTGALAGCSTVTDAIPFIGGGGLGDYEQWVYEPDRFASSDGGGDFGDENVALSLFAINQQSIYENRKDLYPSTYNSLSTNFASNTGILPRNVSLLLSLPEGLVLSGSFERSEVTAELEDDSNTEYESDGSYSGFDLYVRSEREESPDAFGVSGNAVVRGQRVDNFGSGSDTVPATDVVEGIIDTERGSANRYVNANDAFGTLVSSLGGSSFLSATVRNEPISADDADEDSGEFEGLVASGQASSINGAKTDSQSVFVFDSQGDADTGSVDDYIEYNDNSGQFARARNVEVSQSGRTITVSVTSDTYTSPNLGTGGQ</sequence>
<organism evidence="1 2">
    <name type="scientific">Halorientalis regularis</name>
    <dbReference type="NCBI Taxonomy" id="660518"/>
    <lineage>
        <taxon>Archaea</taxon>
        <taxon>Methanobacteriati</taxon>
        <taxon>Methanobacteriota</taxon>
        <taxon>Stenosarchaea group</taxon>
        <taxon>Halobacteria</taxon>
        <taxon>Halobacteriales</taxon>
        <taxon>Haloarculaceae</taxon>
        <taxon>Halorientalis</taxon>
    </lineage>
</organism>
<dbReference type="STRING" id="660518.SAMN05216218_102309"/>
<evidence type="ECO:0000313" key="2">
    <source>
        <dbReference type="Proteomes" id="UP000199076"/>
    </source>
</evidence>
<dbReference type="OrthoDB" id="238474at2157"/>
<dbReference type="PROSITE" id="PS51257">
    <property type="entry name" value="PROKAR_LIPOPROTEIN"/>
    <property type="match status" value="1"/>
</dbReference>
<dbReference type="AlphaFoldDB" id="A0A1G7H3G2"/>
<dbReference type="RefSeq" id="WP_092688327.1">
    <property type="nucleotide sequence ID" value="NZ_FNBK01000002.1"/>
</dbReference>
<dbReference type="InterPro" id="IPR006311">
    <property type="entry name" value="TAT_signal"/>
</dbReference>
<evidence type="ECO:0000313" key="1">
    <source>
        <dbReference type="EMBL" id="SDE94834.1"/>
    </source>
</evidence>
<dbReference type="EMBL" id="FNBK01000002">
    <property type="protein sequence ID" value="SDE94834.1"/>
    <property type="molecule type" value="Genomic_DNA"/>
</dbReference>
<dbReference type="PROSITE" id="PS51318">
    <property type="entry name" value="TAT"/>
    <property type="match status" value="1"/>
</dbReference>
<accession>A0A1G7H3G2</accession>
<dbReference type="Proteomes" id="UP000199076">
    <property type="component" value="Unassembled WGS sequence"/>
</dbReference>
<proteinExistence type="predicted"/>
<reference evidence="2" key="1">
    <citation type="submission" date="2016-10" db="EMBL/GenBank/DDBJ databases">
        <authorList>
            <person name="Varghese N."/>
            <person name="Submissions S."/>
        </authorList>
    </citation>
    <scope>NUCLEOTIDE SEQUENCE [LARGE SCALE GENOMIC DNA]</scope>
    <source>
        <strain evidence="2">IBRC-M 10760</strain>
    </source>
</reference>